<comment type="caution">
    <text evidence="1">The sequence shown here is derived from an EMBL/GenBank/DDBJ whole genome shotgun (WGS) entry which is preliminary data.</text>
</comment>
<accession>A0AAU9JH98</accession>
<name>A0AAU9JH98_9CILI</name>
<dbReference type="AlphaFoldDB" id="A0AAU9JH98"/>
<keyword evidence="2" id="KW-1185">Reference proteome</keyword>
<evidence type="ECO:0000313" key="1">
    <source>
        <dbReference type="EMBL" id="CAG9324452.1"/>
    </source>
</evidence>
<reference evidence="1" key="1">
    <citation type="submission" date="2021-09" db="EMBL/GenBank/DDBJ databases">
        <authorList>
            <consortium name="AG Swart"/>
            <person name="Singh M."/>
            <person name="Singh A."/>
            <person name="Seah K."/>
            <person name="Emmerich C."/>
        </authorList>
    </citation>
    <scope>NUCLEOTIDE SEQUENCE</scope>
    <source>
        <strain evidence="1">ATCC30299</strain>
    </source>
</reference>
<evidence type="ECO:0000313" key="2">
    <source>
        <dbReference type="Proteomes" id="UP001162131"/>
    </source>
</evidence>
<dbReference type="EMBL" id="CAJZBQ010000036">
    <property type="protein sequence ID" value="CAG9324452.1"/>
    <property type="molecule type" value="Genomic_DNA"/>
</dbReference>
<dbReference type="Proteomes" id="UP001162131">
    <property type="component" value="Unassembled WGS sequence"/>
</dbReference>
<organism evidence="1 2">
    <name type="scientific">Blepharisma stoltei</name>
    <dbReference type="NCBI Taxonomy" id="1481888"/>
    <lineage>
        <taxon>Eukaryota</taxon>
        <taxon>Sar</taxon>
        <taxon>Alveolata</taxon>
        <taxon>Ciliophora</taxon>
        <taxon>Postciliodesmatophora</taxon>
        <taxon>Heterotrichea</taxon>
        <taxon>Heterotrichida</taxon>
        <taxon>Blepharismidae</taxon>
        <taxon>Blepharisma</taxon>
    </lineage>
</organism>
<sequence length="238" mass="27125">MGCAKSRPRSSEEVIISLAEEGLGFQDLNVNLIDNTFRKFSHMGRINQTQLKRIAKQLKINIVDYGPHTKINEMFYNLRKQEGEYFLKDLLIIGILLGKGSHQEKASLLFQVFDEISEGAIEVSRIRNQILKSMFEHCVNSLGNLVTPAQCSESLELKNKKYLDELRQIEADAIKKISDGLIADKTLKVIDEAEFVRAMCEFEMGNLLSSAGFRMYFKEVFVISPPKKVWANPFGKKK</sequence>
<proteinExistence type="predicted"/>
<protein>
    <submittedName>
        <fullName evidence="1">Uncharacterized protein</fullName>
    </submittedName>
</protein>
<gene>
    <name evidence="1" type="ORF">BSTOLATCC_MIC36242</name>
</gene>